<dbReference type="SMART" id="SM00954">
    <property type="entry name" value="RelA_SpoT"/>
    <property type="match status" value="1"/>
</dbReference>
<dbReference type="PANTHER" id="PTHR47837">
    <property type="entry name" value="GTP PYROPHOSPHOKINASE YJBM"/>
    <property type="match status" value="1"/>
</dbReference>
<dbReference type="InterPro" id="IPR043519">
    <property type="entry name" value="NT_sf"/>
</dbReference>
<organism evidence="4 5">
    <name type="scientific">Slackia equolifaciens</name>
    <dbReference type="NCBI Taxonomy" id="498718"/>
    <lineage>
        <taxon>Bacteria</taxon>
        <taxon>Bacillati</taxon>
        <taxon>Actinomycetota</taxon>
        <taxon>Coriobacteriia</taxon>
        <taxon>Eggerthellales</taxon>
        <taxon>Eggerthellaceae</taxon>
        <taxon>Slackia</taxon>
    </lineage>
</organism>
<feature type="domain" description="RelA/SpoT" evidence="3">
    <location>
        <begin position="155"/>
        <end position="278"/>
    </location>
</feature>
<protein>
    <submittedName>
        <fullName evidence="4">(P)ppGpp synthetase</fullName>
    </submittedName>
</protein>
<name>A0A9D3A2E4_9ACTN</name>
<dbReference type="CDD" id="cd05399">
    <property type="entry name" value="NT_Rel-Spo_like"/>
    <property type="match status" value="1"/>
</dbReference>
<accession>A0A9D3A2E4</accession>
<dbReference type="EMBL" id="DYWI01000210">
    <property type="protein sequence ID" value="HJF66662.1"/>
    <property type="molecule type" value="Genomic_DNA"/>
</dbReference>
<evidence type="ECO:0000313" key="4">
    <source>
        <dbReference type="EMBL" id="HJF66662.1"/>
    </source>
</evidence>
<evidence type="ECO:0000256" key="1">
    <source>
        <dbReference type="SAM" id="Coils"/>
    </source>
</evidence>
<comment type="caution">
    <text evidence="4">The sequence shown here is derived from an EMBL/GenBank/DDBJ whole genome shotgun (WGS) entry which is preliminary data.</text>
</comment>
<reference evidence="4" key="1">
    <citation type="journal article" date="2021" name="PeerJ">
        <title>Extensive microbial diversity within the chicken gut microbiome revealed by metagenomics and culture.</title>
        <authorList>
            <person name="Gilroy R."/>
            <person name="Ravi A."/>
            <person name="Getino M."/>
            <person name="Pursley I."/>
            <person name="Horton D.L."/>
            <person name="Alikhan N.F."/>
            <person name="Baker D."/>
            <person name="Gharbi K."/>
            <person name="Hall N."/>
            <person name="Watson M."/>
            <person name="Adriaenssens E.M."/>
            <person name="Foster-Nyarko E."/>
            <person name="Jarju S."/>
            <person name="Secka A."/>
            <person name="Antonio M."/>
            <person name="Oren A."/>
            <person name="Chaudhuri R.R."/>
            <person name="La Ragione R."/>
            <person name="Hildebrand F."/>
            <person name="Pallen M.J."/>
        </authorList>
    </citation>
    <scope>NUCLEOTIDE SEQUENCE</scope>
    <source>
        <strain evidence="4">ChiGjej6B6-11269</strain>
    </source>
</reference>
<dbReference type="InterPro" id="IPR052366">
    <property type="entry name" value="GTP_Pyrophosphokinase"/>
</dbReference>
<evidence type="ECO:0000259" key="3">
    <source>
        <dbReference type="SMART" id="SM00954"/>
    </source>
</evidence>
<dbReference type="AlphaFoldDB" id="A0A9D3A2E4"/>
<dbReference type="SUPFAM" id="SSF81301">
    <property type="entry name" value="Nucleotidyltransferase"/>
    <property type="match status" value="1"/>
</dbReference>
<keyword evidence="1" id="KW-0175">Coiled coil</keyword>
<feature type="coiled-coil region" evidence="1">
    <location>
        <begin position="109"/>
        <end position="147"/>
    </location>
</feature>
<evidence type="ECO:0000256" key="2">
    <source>
        <dbReference type="SAM" id="MobiDB-lite"/>
    </source>
</evidence>
<dbReference type="Gene3D" id="3.30.460.10">
    <property type="entry name" value="Beta Polymerase, domain 2"/>
    <property type="match status" value="1"/>
</dbReference>
<dbReference type="InterPro" id="IPR007685">
    <property type="entry name" value="RelA_SpoT"/>
</dbReference>
<reference evidence="4" key="2">
    <citation type="submission" date="2021-09" db="EMBL/GenBank/DDBJ databases">
        <authorList>
            <person name="Gilroy R."/>
        </authorList>
    </citation>
    <scope>NUCLEOTIDE SEQUENCE</scope>
    <source>
        <strain evidence="4">ChiGjej6B6-11269</strain>
    </source>
</reference>
<dbReference type="Gene3D" id="1.10.287.860">
    <property type="entry name" value="Nucleotidyltransferase"/>
    <property type="match status" value="1"/>
</dbReference>
<proteinExistence type="predicted"/>
<feature type="region of interest" description="Disordered" evidence="2">
    <location>
        <begin position="1"/>
        <end position="47"/>
    </location>
</feature>
<gene>
    <name evidence="4" type="ORF">K8U77_11210</name>
</gene>
<evidence type="ECO:0000313" key="5">
    <source>
        <dbReference type="Proteomes" id="UP000786989"/>
    </source>
</evidence>
<dbReference type="Proteomes" id="UP000786989">
    <property type="component" value="Unassembled WGS sequence"/>
</dbReference>
<dbReference type="PANTHER" id="PTHR47837:SF2">
    <property type="entry name" value="GTP PYROPHOSPHOKINASE YWAC"/>
    <property type="match status" value="1"/>
</dbReference>
<dbReference type="GO" id="GO:0015969">
    <property type="term" value="P:guanosine tetraphosphate metabolic process"/>
    <property type="evidence" value="ECO:0007669"/>
    <property type="project" value="InterPro"/>
</dbReference>
<dbReference type="Pfam" id="PF04607">
    <property type="entry name" value="RelA_SpoT"/>
    <property type="match status" value="1"/>
</dbReference>
<sequence length="312" mass="34538">MKAAYEPLRRAVSGGGKARAAANGGMREQPALAAHDASSEDRRSKSAAKAVASVEVIDAPRAGSAPASAPVQAQDHPAIGAEDIASVIAAAANVSTGLSVVTQSETQRLRTAEAMMRESLQKYQAAMRQMEVRLEVLDRDLSLKKNRNPIHHIESRIKKPASIFEKLQRQGFPVTIESMEENLFDIAGVRVICSYIHDVYNLLDSLKKQDDLEIVTVKDYIANPKPNGYRSLHAIVRIPVYFMDKKEMVPVEVQMRTIAMDFWASLEHSLKYKAVREVQGIDASDELKDCSRIIEDVEARMQILARALEVED</sequence>